<dbReference type="EC" id="3.5.2.14" evidence="3"/>
<feature type="domain" description="Hydantoinase A/oxoprolinase" evidence="1">
    <location>
        <begin position="191"/>
        <end position="467"/>
    </location>
</feature>
<dbReference type="InterPro" id="IPR045079">
    <property type="entry name" value="Oxoprolinase-like"/>
</dbReference>
<proteinExistence type="predicted"/>
<dbReference type="InterPro" id="IPR008040">
    <property type="entry name" value="Hydant_A_N"/>
</dbReference>
<organism evidence="3">
    <name type="scientific">hydrothermal vent metagenome</name>
    <dbReference type="NCBI Taxonomy" id="652676"/>
    <lineage>
        <taxon>unclassified sequences</taxon>
        <taxon>metagenomes</taxon>
        <taxon>ecological metagenomes</taxon>
    </lineage>
</organism>
<evidence type="ECO:0000259" key="1">
    <source>
        <dbReference type="Pfam" id="PF01968"/>
    </source>
</evidence>
<dbReference type="GO" id="GO:0005829">
    <property type="term" value="C:cytosol"/>
    <property type="evidence" value="ECO:0007669"/>
    <property type="project" value="TreeGrafter"/>
</dbReference>
<keyword evidence="3" id="KW-0378">Hydrolase</keyword>
<dbReference type="GO" id="GO:0006749">
    <property type="term" value="P:glutathione metabolic process"/>
    <property type="evidence" value="ECO:0007669"/>
    <property type="project" value="TreeGrafter"/>
</dbReference>
<dbReference type="Pfam" id="PF05378">
    <property type="entry name" value="Hydant_A_N"/>
    <property type="match status" value="1"/>
</dbReference>
<sequence length="663" mass="69940">MLLGVDTGGTFTDFVCFDRGRLRIHKVLSTPEAPELAILQGIRALGLDGKSFHLVHGSTVATNAALENKGVRTVYITNHGLADVLTIGRQARAALYQLQPGPQHIPVPAELCLETGGRLGADGSIVEPLDEAECRSLARRVAALKPQAVAINLLFSWLDDRFEKMILHALPKQLFTSCSSEILPEIREYERGMATWLNAWLGPKVEGYLQRLEQAVRPSPVHVMQSSGLTIRADRAAQRAVNLLLSGPAGGLMGAQHVAARHGITRLLTFDMGGTSTDVALVDGQINLTSQGRIGPYPVAVPMVDMHTIGAGGGSVSRLDEGGMLRVGPESAGADPGPACYGRGGSRATVTDANLVLGRLRPDAFLGGEMSLDPKAAQQVISALAGQMGVSLQQAAHGVIDLANEHMAQALRVISVQRGINPAGFSLVAFGGAGGLHVCALADALGMHQAMVPAAAGVLSALGMLVAPRGRQMSRTLRGLLSEQNDVGLQTAFQRLVDQGLGELREEGVQDAAVDSTYSLDLRYAGQSFSLTIPFESVAGAGEAFHEAHQLRFGHRLDVAVEVVNLRVALSTAGEPLRIQKDDVSGSGEPVELARLEGLSSMVPVWRPSDLICGQVYIGPLLIVDEVATVFAEPGWCLRKEADGSLLLTKKSAGPCGTAEMTG</sequence>
<dbReference type="PANTHER" id="PTHR11365">
    <property type="entry name" value="5-OXOPROLINASE RELATED"/>
    <property type="match status" value="1"/>
</dbReference>
<accession>A0A3B0YGU9</accession>
<dbReference type="Pfam" id="PF01968">
    <property type="entry name" value="Hydantoinase_A"/>
    <property type="match status" value="1"/>
</dbReference>
<dbReference type="GO" id="GO:0017168">
    <property type="term" value="F:5-oxoprolinase (ATP-hydrolyzing) activity"/>
    <property type="evidence" value="ECO:0007669"/>
    <property type="project" value="TreeGrafter"/>
</dbReference>
<dbReference type="EMBL" id="UOFN01000124">
    <property type="protein sequence ID" value="VAW80115.1"/>
    <property type="molecule type" value="Genomic_DNA"/>
</dbReference>
<reference evidence="3" key="1">
    <citation type="submission" date="2018-06" db="EMBL/GenBank/DDBJ databases">
        <authorList>
            <person name="Zhirakovskaya E."/>
        </authorList>
    </citation>
    <scope>NUCLEOTIDE SEQUENCE</scope>
</reference>
<feature type="domain" description="Hydantoinase/oxoprolinase N-terminal" evidence="2">
    <location>
        <begin position="3"/>
        <end position="167"/>
    </location>
</feature>
<dbReference type="AlphaFoldDB" id="A0A3B0YGU9"/>
<protein>
    <submittedName>
        <fullName evidence="3">N-methylhydantoinase A</fullName>
        <ecNumber evidence="3">3.5.2.14</ecNumber>
    </submittedName>
</protein>
<dbReference type="GO" id="GO:0047423">
    <property type="term" value="F:N-methylhydantoinase (ATP-hydrolyzing) activity"/>
    <property type="evidence" value="ECO:0007669"/>
    <property type="project" value="UniProtKB-EC"/>
</dbReference>
<name>A0A3B0YGU9_9ZZZZ</name>
<gene>
    <name evidence="3" type="ORF">MNBD_GAMMA15-1417</name>
</gene>
<evidence type="ECO:0000259" key="2">
    <source>
        <dbReference type="Pfam" id="PF05378"/>
    </source>
</evidence>
<dbReference type="PANTHER" id="PTHR11365:SF23">
    <property type="entry name" value="HYPOTHETICAL 5-OXOPROLINASE (EUROFUNG)-RELATED"/>
    <property type="match status" value="1"/>
</dbReference>
<evidence type="ECO:0000313" key="3">
    <source>
        <dbReference type="EMBL" id="VAW80115.1"/>
    </source>
</evidence>
<dbReference type="InterPro" id="IPR002821">
    <property type="entry name" value="Hydantoinase_A"/>
</dbReference>